<dbReference type="AlphaFoldDB" id="A0A699RMJ2"/>
<gene>
    <name evidence="2" type="ORF">Tci_857202</name>
</gene>
<protein>
    <submittedName>
        <fullName evidence="2">Uncharacterized protein</fullName>
    </submittedName>
</protein>
<proteinExistence type="predicted"/>
<dbReference type="EMBL" id="BKCJ011098877">
    <property type="protein sequence ID" value="GFC85232.1"/>
    <property type="molecule type" value="Genomic_DNA"/>
</dbReference>
<feature type="compositionally biased region" description="Acidic residues" evidence="1">
    <location>
        <begin position="110"/>
        <end position="165"/>
    </location>
</feature>
<accession>A0A699RMJ2</accession>
<sequence>MVVLYISCTVDPQSNTPLTYILLRAILGVLQIGIRAEVIENQVKNILLDYNRFENIALVKKGLHGTFMHMLVVALVEYIPPEDDVFPAEEQPLPAVASPIAESPGYIPESDPDEDPEEEDDEDPNEDPTDYPADHDDEEEEEPFGDDADEEDEEQDEDDDDEEEEHPASSNSIPPPPALRVTARISFRP</sequence>
<organism evidence="2">
    <name type="scientific">Tanacetum cinerariifolium</name>
    <name type="common">Dalmatian daisy</name>
    <name type="synonym">Chrysanthemum cinerariifolium</name>
    <dbReference type="NCBI Taxonomy" id="118510"/>
    <lineage>
        <taxon>Eukaryota</taxon>
        <taxon>Viridiplantae</taxon>
        <taxon>Streptophyta</taxon>
        <taxon>Embryophyta</taxon>
        <taxon>Tracheophyta</taxon>
        <taxon>Spermatophyta</taxon>
        <taxon>Magnoliopsida</taxon>
        <taxon>eudicotyledons</taxon>
        <taxon>Gunneridae</taxon>
        <taxon>Pentapetalae</taxon>
        <taxon>asterids</taxon>
        <taxon>campanulids</taxon>
        <taxon>Asterales</taxon>
        <taxon>Asteraceae</taxon>
        <taxon>Asteroideae</taxon>
        <taxon>Anthemideae</taxon>
        <taxon>Anthemidinae</taxon>
        <taxon>Tanacetum</taxon>
    </lineage>
</organism>
<evidence type="ECO:0000256" key="1">
    <source>
        <dbReference type="SAM" id="MobiDB-lite"/>
    </source>
</evidence>
<name>A0A699RMJ2_TANCI</name>
<evidence type="ECO:0000313" key="2">
    <source>
        <dbReference type="EMBL" id="GFC85232.1"/>
    </source>
</evidence>
<feature type="region of interest" description="Disordered" evidence="1">
    <location>
        <begin position="91"/>
        <end position="189"/>
    </location>
</feature>
<reference evidence="2" key="1">
    <citation type="journal article" date="2019" name="Sci. Rep.">
        <title>Draft genome of Tanacetum cinerariifolium, the natural source of mosquito coil.</title>
        <authorList>
            <person name="Yamashiro T."/>
            <person name="Shiraishi A."/>
            <person name="Satake H."/>
            <person name="Nakayama K."/>
        </authorList>
    </citation>
    <scope>NUCLEOTIDE SEQUENCE</scope>
</reference>
<comment type="caution">
    <text evidence="2">The sequence shown here is derived from an EMBL/GenBank/DDBJ whole genome shotgun (WGS) entry which is preliminary data.</text>
</comment>